<evidence type="ECO:0000256" key="5">
    <source>
        <dbReference type="ARBA" id="ARBA00022833"/>
    </source>
</evidence>
<organism evidence="10 11">
    <name type="scientific">Leptosia nina</name>
    <dbReference type="NCBI Taxonomy" id="320188"/>
    <lineage>
        <taxon>Eukaryota</taxon>
        <taxon>Metazoa</taxon>
        <taxon>Ecdysozoa</taxon>
        <taxon>Arthropoda</taxon>
        <taxon>Hexapoda</taxon>
        <taxon>Insecta</taxon>
        <taxon>Pterygota</taxon>
        <taxon>Neoptera</taxon>
        <taxon>Endopterygota</taxon>
        <taxon>Lepidoptera</taxon>
        <taxon>Glossata</taxon>
        <taxon>Ditrysia</taxon>
        <taxon>Papilionoidea</taxon>
        <taxon>Pieridae</taxon>
        <taxon>Pierinae</taxon>
        <taxon>Leptosia</taxon>
    </lineage>
</organism>
<evidence type="ECO:0000313" key="11">
    <source>
        <dbReference type="Proteomes" id="UP001497472"/>
    </source>
</evidence>
<feature type="domain" description="C2H2-type" evidence="9">
    <location>
        <begin position="438"/>
        <end position="466"/>
    </location>
</feature>
<evidence type="ECO:0000256" key="1">
    <source>
        <dbReference type="ARBA" id="ARBA00004123"/>
    </source>
</evidence>
<keyword evidence="5" id="KW-0862">Zinc</keyword>
<feature type="domain" description="C2H2-type" evidence="9">
    <location>
        <begin position="497"/>
        <end position="525"/>
    </location>
</feature>
<dbReference type="EMBL" id="CAVLEF010000011">
    <property type="protein sequence ID" value="CAK1549131.1"/>
    <property type="molecule type" value="Genomic_DNA"/>
</dbReference>
<keyword evidence="3" id="KW-0677">Repeat</keyword>
<dbReference type="Pfam" id="PF00096">
    <property type="entry name" value="zf-C2H2"/>
    <property type="match status" value="4"/>
</dbReference>
<name>A0AAV1JIH0_9NEOP</name>
<evidence type="ECO:0000256" key="8">
    <source>
        <dbReference type="SAM" id="MobiDB-lite"/>
    </source>
</evidence>
<feature type="domain" description="C2H2-type" evidence="9">
    <location>
        <begin position="171"/>
        <end position="199"/>
    </location>
</feature>
<dbReference type="InterPro" id="IPR036236">
    <property type="entry name" value="Znf_C2H2_sf"/>
</dbReference>
<evidence type="ECO:0000256" key="2">
    <source>
        <dbReference type="ARBA" id="ARBA00022723"/>
    </source>
</evidence>
<gene>
    <name evidence="10" type="ORF">LNINA_LOCUS8461</name>
</gene>
<keyword evidence="2" id="KW-0479">Metal-binding</keyword>
<dbReference type="Pfam" id="PF13912">
    <property type="entry name" value="zf-C2H2_6"/>
    <property type="match status" value="3"/>
</dbReference>
<dbReference type="PROSITE" id="PS00028">
    <property type="entry name" value="ZINC_FINGER_C2H2_1"/>
    <property type="match status" value="11"/>
</dbReference>
<feature type="domain" description="C2H2-type" evidence="9">
    <location>
        <begin position="270"/>
        <end position="298"/>
    </location>
</feature>
<evidence type="ECO:0000256" key="4">
    <source>
        <dbReference type="ARBA" id="ARBA00022771"/>
    </source>
</evidence>
<dbReference type="InterPro" id="IPR050888">
    <property type="entry name" value="ZnF_C2H2-type_TF"/>
</dbReference>
<accession>A0AAV1JIH0</accession>
<dbReference type="SMART" id="SM00355">
    <property type="entry name" value="ZnF_C2H2"/>
    <property type="match status" value="19"/>
</dbReference>
<dbReference type="GO" id="GO:0008270">
    <property type="term" value="F:zinc ion binding"/>
    <property type="evidence" value="ECO:0007669"/>
    <property type="project" value="UniProtKB-KW"/>
</dbReference>
<comment type="subcellular location">
    <subcellularLocation>
        <location evidence="1">Nucleus</location>
    </subcellularLocation>
</comment>
<feature type="domain" description="C2H2-type" evidence="9">
    <location>
        <begin position="354"/>
        <end position="382"/>
    </location>
</feature>
<dbReference type="InterPro" id="IPR013087">
    <property type="entry name" value="Znf_C2H2_type"/>
</dbReference>
<keyword evidence="4 7" id="KW-0863">Zinc-finger</keyword>
<feature type="domain" description="C2H2-type" evidence="9">
    <location>
        <begin position="386"/>
        <end position="414"/>
    </location>
</feature>
<dbReference type="GO" id="GO:0005634">
    <property type="term" value="C:nucleus"/>
    <property type="evidence" value="ECO:0007669"/>
    <property type="project" value="UniProtKB-SubCell"/>
</dbReference>
<feature type="domain" description="C2H2-type" evidence="9">
    <location>
        <begin position="203"/>
        <end position="231"/>
    </location>
</feature>
<reference evidence="10 11" key="1">
    <citation type="submission" date="2023-11" db="EMBL/GenBank/DDBJ databases">
        <authorList>
            <person name="Okamura Y."/>
        </authorList>
    </citation>
    <scope>NUCLEOTIDE SEQUENCE [LARGE SCALE GENOMIC DNA]</scope>
</reference>
<dbReference type="PANTHER" id="PTHR24406">
    <property type="entry name" value="TRANSCRIPTIONAL REPRESSOR CTCFL-RELATED"/>
    <property type="match status" value="1"/>
</dbReference>
<dbReference type="PROSITE" id="PS50157">
    <property type="entry name" value="ZINC_FINGER_C2H2_2"/>
    <property type="match status" value="8"/>
</dbReference>
<evidence type="ECO:0000259" key="9">
    <source>
        <dbReference type="PROSITE" id="PS50157"/>
    </source>
</evidence>
<proteinExistence type="predicted"/>
<sequence>MSKICKVSRYKINLKLFITITMSNIEESTLDTKVKVKEIRKDPTTFLPEEPMSYEIKPKKKKKKKKQEDPFKDIEEKVKCPTINIFDPDSESILDPEVNIKVENIEVELDFNDFANDNGLMVQGPNSNDGHPEPFVRLEQENREAVLLTFEKIIHDAPVSIPDDTDIAPNYVCKVCHLVFQSPKTLKMHQRRKHKVYRRTLKHICDYCGMAYESKNSLVAHIKRKHGPDSIPDDREERTCDICALVFKGMPRLRMHMRRKHGSFQDSFKHVCNECGLTYEKYRSLIVHTRRKHSGIVPVENRYFNCPFCPMVYTKRETYARHVHRKHRKSDDEPCSIKTENIEDSVQNSASGHVYCSECPLVFSSLSYLKLHMRRKHNAMREDFRLKCKICNLSYDKIESLKRHVRRKHDNSSYCDICTKQFENREDYLNHTHAKTVRECPICGLIFASQSGLGKHLRCSHEIPQPKTVFCHICNAAFHTKRQLRPHMLKVHLKVSYTCRFCKKVFTAKESYRRHILVKHGNNQVNSPLQNCEHCPATFPDELELSRHCDLVHKFEGSKEISTIEIKKEGEIQNTYQCTKCPENYYSWEQLKQHYEENHYVATETQCQVCGELVRDNELPKHIKSHEDTTVRCKYCDFSSNNRASMTQHMLRHKNATTLHCTFENCKYNTFYEAAMEKHKRRHLDQGVKLQCSQCPFQTMNKYILKYHEEAHATGKKRYACNQCDYATTLPAGLVQHKYKHSTEKRFKCEVCPFATKYNTSLRFHVKKKHCDLPI</sequence>
<evidence type="ECO:0000313" key="10">
    <source>
        <dbReference type="EMBL" id="CAK1549131.1"/>
    </source>
</evidence>
<evidence type="ECO:0000256" key="3">
    <source>
        <dbReference type="ARBA" id="ARBA00022737"/>
    </source>
</evidence>
<comment type="caution">
    <text evidence="10">The sequence shown here is derived from an EMBL/GenBank/DDBJ whole genome shotgun (WGS) entry which is preliminary data.</text>
</comment>
<keyword evidence="6" id="KW-0539">Nucleus</keyword>
<dbReference type="Gene3D" id="3.30.160.60">
    <property type="entry name" value="Classic Zinc Finger"/>
    <property type="match status" value="8"/>
</dbReference>
<feature type="domain" description="C2H2-type" evidence="9">
    <location>
        <begin position="719"/>
        <end position="746"/>
    </location>
</feature>
<keyword evidence="11" id="KW-1185">Reference proteome</keyword>
<evidence type="ECO:0000256" key="6">
    <source>
        <dbReference type="ARBA" id="ARBA00023242"/>
    </source>
</evidence>
<evidence type="ECO:0000256" key="7">
    <source>
        <dbReference type="PROSITE-ProRule" id="PRU00042"/>
    </source>
</evidence>
<dbReference type="SUPFAM" id="SSF57667">
    <property type="entry name" value="beta-beta-alpha zinc fingers"/>
    <property type="match status" value="5"/>
</dbReference>
<protein>
    <recommendedName>
        <fullName evidence="9">C2H2-type domain-containing protein</fullName>
    </recommendedName>
</protein>
<dbReference type="Proteomes" id="UP001497472">
    <property type="component" value="Unassembled WGS sequence"/>
</dbReference>
<feature type="region of interest" description="Disordered" evidence="8">
    <location>
        <begin position="49"/>
        <end position="70"/>
    </location>
</feature>
<dbReference type="AlphaFoldDB" id="A0AAV1JIH0"/>